<dbReference type="InterPro" id="IPR037057">
    <property type="entry name" value="DNA_rep_MutH/T2_RE_sf"/>
</dbReference>
<dbReference type="CDD" id="cd22356">
    <property type="entry name" value="Sau3AI_N-like"/>
    <property type="match status" value="1"/>
</dbReference>
<proteinExistence type="predicted"/>
<evidence type="ECO:0000256" key="2">
    <source>
        <dbReference type="ARBA" id="ARBA00022759"/>
    </source>
</evidence>
<dbReference type="STRING" id="278197.PEPE_0531"/>
<protein>
    <submittedName>
        <fullName evidence="5">Type II restriction endonuclease, MutH family</fullName>
    </submittedName>
</protein>
<name>Q03GQ2_PEDPA</name>
<reference evidence="5 6" key="1">
    <citation type="journal article" date="2006" name="Proc. Natl. Acad. Sci. U.S.A.">
        <title>Comparative genomics of the lactic acid bacteria.</title>
        <authorList>
            <person name="Makarova K."/>
            <person name="Slesarev A."/>
            <person name="Wolf Y."/>
            <person name="Sorokin A."/>
            <person name="Mirkin B."/>
            <person name="Koonin E."/>
            <person name="Pavlov A."/>
            <person name="Pavlova N."/>
            <person name="Karamychev V."/>
            <person name="Polouchine N."/>
            <person name="Shakhova V."/>
            <person name="Grigoriev I."/>
            <person name="Lou Y."/>
            <person name="Rohksar D."/>
            <person name="Lucas S."/>
            <person name="Huang K."/>
            <person name="Goodstein D.M."/>
            <person name="Hawkins T."/>
            <person name="Plengvidhya V."/>
            <person name="Welker D."/>
            <person name="Hughes J."/>
            <person name="Goh Y."/>
            <person name="Benson A."/>
            <person name="Baldwin K."/>
            <person name="Lee J.H."/>
            <person name="Diaz-Muniz I."/>
            <person name="Dosti B."/>
            <person name="Smeianov V."/>
            <person name="Wechter W."/>
            <person name="Barabote R."/>
            <person name="Lorca G."/>
            <person name="Altermann E."/>
            <person name="Barrangou R."/>
            <person name="Ganesan B."/>
            <person name="Xie Y."/>
            <person name="Rawsthorne H."/>
            <person name="Tamir D."/>
            <person name="Parker C."/>
            <person name="Breidt F."/>
            <person name="Broadbent J."/>
            <person name="Hutkins R."/>
            <person name="O'Sullivan D."/>
            <person name="Steele J."/>
            <person name="Unlu G."/>
            <person name="Saier M."/>
            <person name="Klaenhammer T."/>
            <person name="Richardson P."/>
            <person name="Kozyavkin S."/>
            <person name="Weimer B."/>
            <person name="Mills D."/>
        </authorList>
    </citation>
    <scope>NUCLEOTIDE SEQUENCE [LARGE SCALE GENOMIC DNA]</scope>
    <source>
        <strain evidence="6">ATCC 25745 / CCUG 21536 / LMG 10740 / 183-1w</strain>
    </source>
</reference>
<dbReference type="Proteomes" id="UP000000773">
    <property type="component" value="Chromosome"/>
</dbReference>
<dbReference type="HOGENOM" id="CLU_514675_0_0_9"/>
<keyword evidence="3" id="KW-0378">Hydrolase</keyword>
<dbReference type="RefSeq" id="WP_011673121.1">
    <property type="nucleotide sequence ID" value="NC_008525.1"/>
</dbReference>
<evidence type="ECO:0000256" key="3">
    <source>
        <dbReference type="ARBA" id="ARBA00022801"/>
    </source>
</evidence>
<dbReference type="KEGG" id="ppe:PEPE_0531"/>
<dbReference type="SMART" id="SM00927">
    <property type="entry name" value="MutH"/>
    <property type="match status" value="1"/>
</dbReference>
<feature type="domain" description="DNA mismatch repair MutH/Type II restriction enzyme Sau3AI" evidence="4">
    <location>
        <begin position="56"/>
        <end position="167"/>
    </location>
</feature>
<dbReference type="GeneID" id="33061361"/>
<evidence type="ECO:0000313" key="6">
    <source>
        <dbReference type="Proteomes" id="UP000000773"/>
    </source>
</evidence>
<evidence type="ECO:0000256" key="1">
    <source>
        <dbReference type="ARBA" id="ARBA00022722"/>
    </source>
</evidence>
<dbReference type="SUPFAM" id="SSF52980">
    <property type="entry name" value="Restriction endonuclease-like"/>
    <property type="match status" value="2"/>
</dbReference>
<dbReference type="REBASE" id="13812">
    <property type="entry name" value="PpeAORF532P"/>
</dbReference>
<evidence type="ECO:0000313" key="5">
    <source>
        <dbReference type="EMBL" id="ABJ67620.1"/>
    </source>
</evidence>
<dbReference type="Pfam" id="PF02976">
    <property type="entry name" value="MutH"/>
    <property type="match status" value="1"/>
</dbReference>
<organism evidence="5 6">
    <name type="scientific">Pediococcus pentosaceus (strain ATCC 25745 / CCUG 21536 / LMG 10740 / 183-1w)</name>
    <dbReference type="NCBI Taxonomy" id="278197"/>
    <lineage>
        <taxon>Bacteria</taxon>
        <taxon>Bacillati</taxon>
        <taxon>Bacillota</taxon>
        <taxon>Bacilli</taxon>
        <taxon>Lactobacillales</taxon>
        <taxon>Lactobacillaceae</taxon>
        <taxon>Pediococcus</taxon>
    </lineage>
</organism>
<dbReference type="InterPro" id="IPR011337">
    <property type="entry name" value="DNA_rep_MutH/RE_typeII_Sau3AI"/>
</dbReference>
<dbReference type="eggNOG" id="COG3066">
    <property type="taxonomic scope" value="Bacteria"/>
</dbReference>
<dbReference type="GO" id="GO:0004519">
    <property type="term" value="F:endonuclease activity"/>
    <property type="evidence" value="ECO:0007669"/>
    <property type="project" value="UniProtKB-KW"/>
</dbReference>
<evidence type="ECO:0000259" key="4">
    <source>
        <dbReference type="SMART" id="SM00927"/>
    </source>
</evidence>
<dbReference type="OrthoDB" id="3188707at2"/>
<dbReference type="GO" id="GO:0016787">
    <property type="term" value="F:hydrolase activity"/>
    <property type="evidence" value="ECO:0007669"/>
    <property type="project" value="UniProtKB-KW"/>
</dbReference>
<sequence>MPSHEYTKTQLIGLLERAVNKTLGEVDTAHVFDKTKNNKKITGIAGDVIENSVLGYPSDSYQSPDLCVDGVDIELKTTGIKVAKKKSKSHLFEAKEPMSITAVSPEKITTEEFESSNFWHKLERMLLVYYFYDSDVTVTAAEYANFLIKGYDFHEFSKEDQETLKNDWKIVQQFIQNLQNGYGEEASSQYPRISSEIRSQLMMIDTAPKWPHRPRFRLKRATVTTMVQEYFGKKLENLSQSYSSFDALDQELHKFTKQYHGMTIRELIKELSISIKLNKQDDAPKSVTEQIVTHMFGAKSKKINSIEDFKKLGLIAKTITQTAKGTRTEDVKISRIDFEEFKPENDLFEESLIYNYFNEQQFLCILFEEPNTSSKLLENRFLGFKRLSFPDEFINQDVKKTWQKIRYLVIHNKLVDVISYDKNGHPRKNKKTNTIVSAPNFPKSSEGSVFVRGSSSDSCHKPLTINGIRMYSQYIWIKGSTFLNMLNDTKFI</sequence>
<dbReference type="InterPro" id="IPR011335">
    <property type="entry name" value="Restrct_endonuc-II-like"/>
</dbReference>
<dbReference type="CDD" id="cd22355">
    <property type="entry name" value="Sau3AI_C"/>
    <property type="match status" value="1"/>
</dbReference>
<accession>Q03GQ2</accession>
<dbReference type="GO" id="GO:0003677">
    <property type="term" value="F:DNA binding"/>
    <property type="evidence" value="ECO:0007669"/>
    <property type="project" value="InterPro"/>
</dbReference>
<dbReference type="Gene3D" id="3.40.600.10">
    <property type="entry name" value="DNA mismatch repair MutH/Restriction endonuclease, type II"/>
    <property type="match status" value="2"/>
</dbReference>
<keyword evidence="1" id="KW-0540">Nuclease</keyword>
<gene>
    <name evidence="5" type="ordered locus">PEPE_0531</name>
</gene>
<keyword evidence="2 5" id="KW-0255">Endonuclease</keyword>
<dbReference type="AlphaFoldDB" id="Q03GQ2"/>
<dbReference type="EMBL" id="CP000422">
    <property type="protein sequence ID" value="ABJ67620.1"/>
    <property type="molecule type" value="Genomic_DNA"/>
</dbReference>